<sequence>MYRSAVLVRTHLMTNALGLYALYWFVVMAVHGGGSWHFFVQGATALADLDDKAGGLHLYAAAPILQIGPLAFLATLILLPAGPTLALFAGQLLGAAVGLVILWQIHRIAVDACPHLDRRIVTLRVTITGIAFLPAWMYLAVGSVHVDDVLAMLCAVLALRFAREHRPVSSGVLLGAAVDAKPWAVIFAGILLMLGSRSAVLRGAVAMGAAIAVAWLPFYLADPATMNAAHFTIVNTRFSALRALGIDDPRTPHWDRPVQALLGMTVCAIAVLRRRWAAALMIAVAARLVLDPGTNRYYVAGLVVGAAIWDVVGSRRRVPWWTLSAYLGLFAARWLPLPPWVHGWSLIAYLGACCLLIARPGERT</sequence>
<proteinExistence type="predicted"/>
<dbReference type="OrthoDB" id="3847396at2"/>
<protein>
    <submittedName>
        <fullName evidence="2">DUF2029 domain-containing protein</fullName>
    </submittedName>
</protein>
<dbReference type="EMBL" id="VIRS01000005">
    <property type="protein sequence ID" value="TQS45327.1"/>
    <property type="molecule type" value="Genomic_DNA"/>
</dbReference>
<dbReference type="RefSeq" id="WP_142704192.1">
    <property type="nucleotide sequence ID" value="NZ_VIRS01000005.1"/>
</dbReference>
<evidence type="ECO:0000313" key="2">
    <source>
        <dbReference type="EMBL" id="TQS45327.1"/>
    </source>
</evidence>
<keyword evidence="1" id="KW-0472">Membrane</keyword>
<feature type="transmembrane region" description="Helical" evidence="1">
    <location>
        <begin position="12"/>
        <end position="36"/>
    </location>
</feature>
<feature type="transmembrane region" description="Helical" evidence="1">
    <location>
        <begin position="200"/>
        <end position="221"/>
    </location>
</feature>
<feature type="transmembrane region" description="Helical" evidence="1">
    <location>
        <begin position="319"/>
        <end position="335"/>
    </location>
</feature>
<gene>
    <name evidence="2" type="ORF">FL583_09540</name>
</gene>
<organism evidence="2 3">
    <name type="scientific">Cryptosporangium phraense</name>
    <dbReference type="NCBI Taxonomy" id="2593070"/>
    <lineage>
        <taxon>Bacteria</taxon>
        <taxon>Bacillati</taxon>
        <taxon>Actinomycetota</taxon>
        <taxon>Actinomycetes</taxon>
        <taxon>Cryptosporangiales</taxon>
        <taxon>Cryptosporangiaceae</taxon>
        <taxon>Cryptosporangium</taxon>
    </lineage>
</organism>
<keyword evidence="1" id="KW-0812">Transmembrane</keyword>
<evidence type="ECO:0000256" key="1">
    <source>
        <dbReference type="SAM" id="Phobius"/>
    </source>
</evidence>
<evidence type="ECO:0000313" key="3">
    <source>
        <dbReference type="Proteomes" id="UP000317982"/>
    </source>
</evidence>
<name>A0A545AVG8_9ACTN</name>
<reference evidence="2 3" key="1">
    <citation type="submission" date="2019-07" db="EMBL/GenBank/DDBJ databases">
        <title>Cryptosporangium phraense sp. nov., isolated from plant litter.</title>
        <authorList>
            <person name="Suriyachadkun C."/>
        </authorList>
    </citation>
    <scope>NUCLEOTIDE SEQUENCE [LARGE SCALE GENOMIC DNA]</scope>
    <source>
        <strain evidence="2 3">A-T 5661</strain>
    </source>
</reference>
<dbReference type="Proteomes" id="UP000317982">
    <property type="component" value="Unassembled WGS sequence"/>
</dbReference>
<keyword evidence="3" id="KW-1185">Reference proteome</keyword>
<dbReference type="AlphaFoldDB" id="A0A545AVG8"/>
<feature type="transmembrane region" description="Helical" evidence="1">
    <location>
        <begin position="56"/>
        <end position="78"/>
    </location>
</feature>
<dbReference type="InParanoid" id="A0A545AVG8"/>
<feature type="transmembrane region" description="Helical" evidence="1">
    <location>
        <begin position="171"/>
        <end position="194"/>
    </location>
</feature>
<comment type="caution">
    <text evidence="2">The sequence shown here is derived from an EMBL/GenBank/DDBJ whole genome shotgun (WGS) entry which is preliminary data.</text>
</comment>
<keyword evidence="1" id="KW-1133">Transmembrane helix</keyword>
<feature type="transmembrane region" description="Helical" evidence="1">
    <location>
        <begin position="85"/>
        <end position="105"/>
    </location>
</feature>
<accession>A0A545AVG8</accession>
<feature type="transmembrane region" description="Helical" evidence="1">
    <location>
        <begin position="341"/>
        <end position="358"/>
    </location>
</feature>